<dbReference type="HOGENOM" id="CLU_614180_0_0_1"/>
<name>A0A067MSF0_BOTB1</name>
<dbReference type="Proteomes" id="UP000027195">
    <property type="component" value="Unassembled WGS sequence"/>
</dbReference>
<dbReference type="AlphaFoldDB" id="A0A067MSF0"/>
<dbReference type="InParanoid" id="A0A067MSF0"/>
<organism evidence="1 2">
    <name type="scientific">Botryobasidium botryosum (strain FD-172 SS1)</name>
    <dbReference type="NCBI Taxonomy" id="930990"/>
    <lineage>
        <taxon>Eukaryota</taxon>
        <taxon>Fungi</taxon>
        <taxon>Dikarya</taxon>
        <taxon>Basidiomycota</taxon>
        <taxon>Agaricomycotina</taxon>
        <taxon>Agaricomycetes</taxon>
        <taxon>Cantharellales</taxon>
        <taxon>Botryobasidiaceae</taxon>
        <taxon>Botryobasidium</taxon>
    </lineage>
</organism>
<accession>A0A067MSF0</accession>
<protein>
    <submittedName>
        <fullName evidence="1">Uncharacterized protein</fullName>
    </submittedName>
</protein>
<dbReference type="OrthoDB" id="3226845at2759"/>
<evidence type="ECO:0000313" key="2">
    <source>
        <dbReference type="Proteomes" id="UP000027195"/>
    </source>
</evidence>
<proteinExistence type="predicted"/>
<reference evidence="2" key="1">
    <citation type="journal article" date="2014" name="Proc. Natl. Acad. Sci. U.S.A.">
        <title>Extensive sampling of basidiomycete genomes demonstrates inadequacy of the white-rot/brown-rot paradigm for wood decay fungi.</title>
        <authorList>
            <person name="Riley R."/>
            <person name="Salamov A.A."/>
            <person name="Brown D.W."/>
            <person name="Nagy L.G."/>
            <person name="Floudas D."/>
            <person name="Held B.W."/>
            <person name="Levasseur A."/>
            <person name="Lombard V."/>
            <person name="Morin E."/>
            <person name="Otillar R."/>
            <person name="Lindquist E.A."/>
            <person name="Sun H."/>
            <person name="LaButti K.M."/>
            <person name="Schmutz J."/>
            <person name="Jabbour D."/>
            <person name="Luo H."/>
            <person name="Baker S.E."/>
            <person name="Pisabarro A.G."/>
            <person name="Walton J.D."/>
            <person name="Blanchette R.A."/>
            <person name="Henrissat B."/>
            <person name="Martin F."/>
            <person name="Cullen D."/>
            <person name="Hibbett D.S."/>
            <person name="Grigoriev I.V."/>
        </authorList>
    </citation>
    <scope>NUCLEOTIDE SEQUENCE [LARGE SCALE GENOMIC DNA]</scope>
    <source>
        <strain evidence="2">FD-172 SS1</strain>
    </source>
</reference>
<evidence type="ECO:0000313" key="1">
    <source>
        <dbReference type="EMBL" id="KDQ18668.1"/>
    </source>
</evidence>
<gene>
    <name evidence="1" type="ORF">BOTBODRAFT_52617</name>
</gene>
<keyword evidence="2" id="KW-1185">Reference proteome</keyword>
<sequence length="449" mass="49216">MDGHSGSPMAQAVSLILSDPTSLSSPCSAALNAFENLIPPISRFQFALEAILPVLSSSTHLYPQRILAAYILCALYMPHPIRANPFSPVLENVLAKEKATIIPDEADVDQKEIFIWVLEKIMRDEAKDIAETSPSILVQIPPRALSNGISLQSIVQQTSSSPQNSPSEGRAESILISIAAVSGPDDTAHGSEDPAQDNISRLLVCARRRVLTLSEQRIISAAIPTLEIPYLVHLVPAHFLSDITGLNTSLAYHILVKIFCAKDIEWSSNPEHNNTYNREDVQESYLVALRQLGPTLQCFDLIGKLLATPSLVYASGSSIWRHRHEDLALGDLIFRDVVGGFISRCISILEHEESQEREGLRNEDGCARGVKLLCMFYKSIAGQHRPANTEASSSSMAAQKPAPSIIADSVQSLFDAIDAEMTQFALRFSRYEDALILYQSLVSKSSVRV</sequence>
<dbReference type="STRING" id="930990.A0A067MSF0"/>
<dbReference type="EMBL" id="KL198021">
    <property type="protein sequence ID" value="KDQ18668.1"/>
    <property type="molecule type" value="Genomic_DNA"/>
</dbReference>